<dbReference type="OrthoDB" id="1095921at2"/>
<dbReference type="EMBL" id="VLTK01000011">
    <property type="protein sequence ID" value="TSI13574.1"/>
    <property type="molecule type" value="Genomic_DNA"/>
</dbReference>
<evidence type="ECO:0000313" key="3">
    <source>
        <dbReference type="Proteomes" id="UP000316406"/>
    </source>
</evidence>
<dbReference type="InterPro" id="IPR021352">
    <property type="entry name" value="DUF2971"/>
</dbReference>
<name>A0A556C808_BREAU</name>
<organism evidence="2 3">
    <name type="scientific">Brevibacterium aurantiacum</name>
    <dbReference type="NCBI Taxonomy" id="273384"/>
    <lineage>
        <taxon>Bacteria</taxon>
        <taxon>Bacillati</taxon>
        <taxon>Actinomycetota</taxon>
        <taxon>Actinomycetes</taxon>
        <taxon>Micrococcales</taxon>
        <taxon>Brevibacteriaceae</taxon>
        <taxon>Brevibacterium</taxon>
    </lineage>
</organism>
<sequence length="505" mass="56817">MSEEDHPDHYEESHAADGKEASKVGAGPKGFHVDEVRAEARKKIGAAAKSEGMSIERYENIQKAIRDGRSEDYTDDEFDSVGRIQEDFRAQTLSQIQSLFSKPWLQTSATRGLLKTAIRSDISDTTNNFSKTFVPQWDFGTLQSAIAAVNPPEVAINPETMNAFRNAMAHNQLPVDMEGLKVLQDEIQKVARAALTAGFATRTQSFLSNDDKLRYRWNHPVWHYTNGRALLSILGNGELWASSPENLNDSSELKHGFEIILGVFEERAREAESHDHKQADWQSVLSNVLNKDYIQNIINEVYIISASTERDSLTLWRNYADGDGFALGIDAGIELSADGIAVDEAENAESIRSDVPLISGWYRVSYKDAEKLNLARSFIQNAVEDIRRTSKKSWPALIAELRKQVVILASVMKDVAFRDEKEVRWITTNFTTFDPVYYEHGRRSIVPVLHIRTSAEENELLPLKGIRCSPVPDMSIVRTLEGLLKQRGYDRAANNVEQSQQPFKG</sequence>
<evidence type="ECO:0000313" key="2">
    <source>
        <dbReference type="EMBL" id="TSI13574.1"/>
    </source>
</evidence>
<feature type="region of interest" description="Disordered" evidence="1">
    <location>
        <begin position="1"/>
        <end position="34"/>
    </location>
</feature>
<accession>A0A556C808</accession>
<proteinExistence type="predicted"/>
<evidence type="ECO:0000256" key="1">
    <source>
        <dbReference type="SAM" id="MobiDB-lite"/>
    </source>
</evidence>
<gene>
    <name evidence="2" type="ORF">FO013_16910</name>
</gene>
<dbReference type="AlphaFoldDB" id="A0A556C808"/>
<feature type="compositionally biased region" description="Basic and acidic residues" evidence="1">
    <location>
        <begin position="1"/>
        <end position="22"/>
    </location>
</feature>
<keyword evidence="3" id="KW-1185">Reference proteome</keyword>
<dbReference type="RefSeq" id="WP_143923739.1">
    <property type="nucleotide sequence ID" value="NZ_VLTK01000011.1"/>
</dbReference>
<reference evidence="2 3" key="1">
    <citation type="submission" date="2019-07" db="EMBL/GenBank/DDBJ databases">
        <title>Draft genome sequence of Brevibacterium aurantiacum XU54 isolated from Xinjiang China.</title>
        <authorList>
            <person name="Xu X."/>
        </authorList>
    </citation>
    <scope>NUCLEOTIDE SEQUENCE [LARGE SCALE GENOMIC DNA]</scope>
    <source>
        <strain evidence="2 3">XU54</strain>
    </source>
</reference>
<dbReference type="Proteomes" id="UP000316406">
    <property type="component" value="Unassembled WGS sequence"/>
</dbReference>
<protein>
    <submittedName>
        <fullName evidence="2">DUF2971 domain-containing protein</fullName>
    </submittedName>
</protein>
<dbReference type="Pfam" id="PF11185">
    <property type="entry name" value="DUF2971"/>
    <property type="match status" value="1"/>
</dbReference>
<comment type="caution">
    <text evidence="2">The sequence shown here is derived from an EMBL/GenBank/DDBJ whole genome shotgun (WGS) entry which is preliminary data.</text>
</comment>